<reference evidence="1 2" key="1">
    <citation type="submission" date="2016-10" db="EMBL/GenBank/DDBJ databases">
        <authorList>
            <person name="de Groot N.N."/>
        </authorList>
    </citation>
    <scope>NUCLEOTIDE SEQUENCE [LARGE SCALE GENOMIC DNA]</scope>
    <source>
        <strain evidence="1 2">LMG 23650</strain>
    </source>
</reference>
<keyword evidence="2" id="KW-1185">Reference proteome</keyword>
<dbReference type="SUPFAM" id="SSF55961">
    <property type="entry name" value="Bet v1-like"/>
    <property type="match status" value="1"/>
</dbReference>
<dbReference type="InterPro" id="IPR023393">
    <property type="entry name" value="START-like_dom_sf"/>
</dbReference>
<dbReference type="InterPro" id="IPR019587">
    <property type="entry name" value="Polyketide_cyclase/dehydratase"/>
</dbReference>
<accession>A0A1I3KUN9</accession>
<organism evidence="1 2">
    <name type="scientific">Paraburkholderia megapolitana</name>
    <dbReference type="NCBI Taxonomy" id="420953"/>
    <lineage>
        <taxon>Bacteria</taxon>
        <taxon>Pseudomonadati</taxon>
        <taxon>Pseudomonadota</taxon>
        <taxon>Betaproteobacteria</taxon>
        <taxon>Burkholderiales</taxon>
        <taxon>Burkholderiaceae</taxon>
        <taxon>Paraburkholderia</taxon>
    </lineage>
</organism>
<sequence>MFKNLLIAVVAIVGLVLIYAATRPDTFHIARTVRIQAPPERIYALIDSLRNFNRWNPFEKKDPNLKGTYGGPDVGPGASYAWTGEKIGVGQMTIVDNTAPSRVTMQLDFIKPFEAHNMADFTLTPAADTPGATDVTWTMHGPSPYVSKLMEVFVSMDKMVGNDFESGLNNLKTLAEAS</sequence>
<dbReference type="Pfam" id="PF10604">
    <property type="entry name" value="Polyketide_cyc2"/>
    <property type="match status" value="1"/>
</dbReference>
<dbReference type="STRING" id="420953.SAMN05192543_104128"/>
<dbReference type="OrthoDB" id="9807923at2"/>
<evidence type="ECO:0000313" key="1">
    <source>
        <dbReference type="EMBL" id="SFI76104.1"/>
    </source>
</evidence>
<dbReference type="CDD" id="cd07818">
    <property type="entry name" value="SRPBCC_1"/>
    <property type="match status" value="1"/>
</dbReference>
<proteinExistence type="predicted"/>
<gene>
    <name evidence="1" type="ORF">SAMN05192543_104128</name>
</gene>
<dbReference type="RefSeq" id="WP_091011763.1">
    <property type="nucleotide sequence ID" value="NZ_CP041743.1"/>
</dbReference>
<protein>
    <submittedName>
        <fullName evidence="1">Polyketide cyclase / dehydrase and lipid transport</fullName>
    </submittedName>
</protein>
<name>A0A1I3KUN9_9BURK</name>
<dbReference type="Proteomes" id="UP000199548">
    <property type="component" value="Unassembled WGS sequence"/>
</dbReference>
<dbReference type="EMBL" id="FOQU01000004">
    <property type="protein sequence ID" value="SFI76104.1"/>
    <property type="molecule type" value="Genomic_DNA"/>
</dbReference>
<evidence type="ECO:0000313" key="2">
    <source>
        <dbReference type="Proteomes" id="UP000199548"/>
    </source>
</evidence>
<dbReference type="AlphaFoldDB" id="A0A1I3KUN9"/>
<dbReference type="Gene3D" id="3.30.530.20">
    <property type="match status" value="1"/>
</dbReference>